<organism evidence="1 2">
    <name type="scientific">Paludibaculum fermentans</name>
    <dbReference type="NCBI Taxonomy" id="1473598"/>
    <lineage>
        <taxon>Bacteria</taxon>
        <taxon>Pseudomonadati</taxon>
        <taxon>Acidobacteriota</taxon>
        <taxon>Terriglobia</taxon>
        <taxon>Bryobacterales</taxon>
        <taxon>Bryobacteraceae</taxon>
        <taxon>Paludibaculum</taxon>
    </lineage>
</organism>
<reference evidence="1 2" key="1">
    <citation type="submission" date="2020-10" db="EMBL/GenBank/DDBJ databases">
        <title>Complete genome sequence of Paludibaculum fermentans P105T, a facultatively anaerobic acidobacterium capable of dissimilatory Fe(III) reduction.</title>
        <authorList>
            <person name="Dedysh S.N."/>
            <person name="Beletsky A.V."/>
            <person name="Kulichevskaya I.S."/>
            <person name="Mardanov A.V."/>
            <person name="Ravin N.V."/>
        </authorList>
    </citation>
    <scope>NUCLEOTIDE SEQUENCE [LARGE SCALE GENOMIC DNA]</scope>
    <source>
        <strain evidence="1 2">P105</strain>
    </source>
</reference>
<sequence length="193" mass="21894">MEWTRSETLALAPNACSQCFGTGVRLVRGGHVRPCSCVLRSIFRACYARFRFCLEKQTNLSLTSIDGTHRGGCRNTWGRKNEEFLADFYLVSRRALNAAEWQIFSAHYLLGAEWRLCARQLKLERGLLFHAIYRIEAKLGLAYKTLEPYPLFPTDEYFQGATGSENGAPVPQVVRIPGKSKHQRLKVPVRKAA</sequence>
<evidence type="ECO:0000313" key="2">
    <source>
        <dbReference type="Proteomes" id="UP000593892"/>
    </source>
</evidence>
<evidence type="ECO:0000313" key="1">
    <source>
        <dbReference type="EMBL" id="QOY90694.1"/>
    </source>
</evidence>
<dbReference type="Proteomes" id="UP000593892">
    <property type="component" value="Chromosome"/>
</dbReference>
<gene>
    <name evidence="1" type="ORF">IRI77_12335</name>
</gene>
<protein>
    <submittedName>
        <fullName evidence="1">Uncharacterized protein</fullName>
    </submittedName>
</protein>
<dbReference type="KEGG" id="pfer:IRI77_12335"/>
<dbReference type="EMBL" id="CP063849">
    <property type="protein sequence ID" value="QOY90694.1"/>
    <property type="molecule type" value="Genomic_DNA"/>
</dbReference>
<proteinExistence type="predicted"/>
<dbReference type="AlphaFoldDB" id="A0A7S7NVR6"/>
<accession>A0A7S7NVR6</accession>
<dbReference type="RefSeq" id="WP_194452352.1">
    <property type="nucleotide sequence ID" value="NZ_CP063849.1"/>
</dbReference>
<name>A0A7S7NVR6_PALFE</name>
<keyword evidence="2" id="KW-1185">Reference proteome</keyword>